<evidence type="ECO:0000313" key="1">
    <source>
        <dbReference type="EMBL" id="KVN90212.1"/>
    </source>
</evidence>
<reference evidence="1 2" key="1">
    <citation type="submission" date="2015-11" db="EMBL/GenBank/DDBJ databases">
        <title>Expanding the genomic diversity of Burkholderia species for the development of highly accurate diagnostics.</title>
        <authorList>
            <person name="Sahl J."/>
            <person name="Keim P."/>
            <person name="Wagner D."/>
        </authorList>
    </citation>
    <scope>NUCLEOTIDE SEQUENCE [LARGE SCALE GENOMIC DNA]</scope>
    <source>
        <strain evidence="1 2">MSMB1585WGS</strain>
    </source>
</reference>
<sequence>MLRSIFQPLDALEKIVMALHAKLFCCGVQRLHVLNTEPILNFLRFPLVLGFVAGNEYFGFDVRKS</sequence>
<dbReference type="EMBL" id="LPAD01000024">
    <property type="protein sequence ID" value="KVN90212.1"/>
    <property type="molecule type" value="Genomic_DNA"/>
</dbReference>
<dbReference type="Proteomes" id="UP000057910">
    <property type="component" value="Unassembled WGS sequence"/>
</dbReference>
<name>A0ABD4E9N6_9BURK</name>
<organism evidence="1 2">
    <name type="scientific">Burkholderia ubonensis</name>
    <dbReference type="NCBI Taxonomy" id="101571"/>
    <lineage>
        <taxon>Bacteria</taxon>
        <taxon>Pseudomonadati</taxon>
        <taxon>Pseudomonadota</taxon>
        <taxon>Betaproteobacteria</taxon>
        <taxon>Burkholderiales</taxon>
        <taxon>Burkholderiaceae</taxon>
        <taxon>Burkholderia</taxon>
        <taxon>Burkholderia cepacia complex</taxon>
    </lineage>
</organism>
<gene>
    <name evidence="1" type="ORF">WJ68_35960</name>
</gene>
<dbReference type="AlphaFoldDB" id="A0ABD4E9N6"/>
<comment type="caution">
    <text evidence="1">The sequence shown here is derived from an EMBL/GenBank/DDBJ whole genome shotgun (WGS) entry which is preliminary data.</text>
</comment>
<evidence type="ECO:0000313" key="2">
    <source>
        <dbReference type="Proteomes" id="UP000057910"/>
    </source>
</evidence>
<accession>A0ABD4E9N6</accession>
<proteinExistence type="predicted"/>
<protein>
    <submittedName>
        <fullName evidence="1">Uncharacterized protein</fullName>
    </submittedName>
</protein>